<evidence type="ECO:0000256" key="1">
    <source>
        <dbReference type="ARBA" id="ARBA00008812"/>
    </source>
</evidence>
<protein>
    <submittedName>
        <fullName evidence="4">Polyisoprenoid-binding protein YceI</fullName>
    </submittedName>
</protein>
<reference evidence="4 5" key="1">
    <citation type="submission" date="2016-11" db="EMBL/GenBank/DDBJ databases">
        <authorList>
            <person name="Jaros S."/>
            <person name="Januszkiewicz K."/>
            <person name="Wedrychowicz H."/>
        </authorList>
    </citation>
    <scope>NUCLEOTIDE SEQUENCE [LARGE SCALE GENOMIC DNA]</scope>
    <source>
        <strain evidence="4 5">CGMCC 4.5723</strain>
    </source>
</reference>
<keyword evidence="2" id="KW-0472">Membrane</keyword>
<keyword evidence="2" id="KW-0812">Transmembrane</keyword>
<dbReference type="InterPro" id="IPR036761">
    <property type="entry name" value="TTHA0802/YceI-like_sf"/>
</dbReference>
<dbReference type="InterPro" id="IPR007372">
    <property type="entry name" value="Lipid/polyisoprenoid-bd_YceI"/>
</dbReference>
<dbReference type="Proteomes" id="UP000184452">
    <property type="component" value="Unassembled WGS sequence"/>
</dbReference>
<dbReference type="SUPFAM" id="SSF101874">
    <property type="entry name" value="YceI-like"/>
    <property type="match status" value="1"/>
</dbReference>
<dbReference type="STRING" id="758803.SAMN05421803_12752"/>
<dbReference type="Pfam" id="PF04264">
    <property type="entry name" value="YceI"/>
    <property type="match status" value="1"/>
</dbReference>
<dbReference type="PANTHER" id="PTHR34406">
    <property type="entry name" value="PROTEIN YCEI"/>
    <property type="match status" value="1"/>
</dbReference>
<dbReference type="SMART" id="SM00867">
    <property type="entry name" value="YceI"/>
    <property type="match status" value="1"/>
</dbReference>
<evidence type="ECO:0000313" key="5">
    <source>
        <dbReference type="Proteomes" id="UP000184452"/>
    </source>
</evidence>
<evidence type="ECO:0000256" key="2">
    <source>
        <dbReference type="SAM" id="Phobius"/>
    </source>
</evidence>
<dbReference type="OrthoDB" id="117810at2"/>
<evidence type="ECO:0000259" key="3">
    <source>
        <dbReference type="SMART" id="SM00867"/>
    </source>
</evidence>
<dbReference type="Gene3D" id="2.40.128.110">
    <property type="entry name" value="Lipid/polyisoprenoid-binding, YceI-like"/>
    <property type="match status" value="1"/>
</dbReference>
<feature type="domain" description="Lipid/polyisoprenoid-binding YceI-like" evidence="3">
    <location>
        <begin position="61"/>
        <end position="223"/>
    </location>
</feature>
<organism evidence="4 5">
    <name type="scientific">Nocardiopsis flavescens</name>
    <dbReference type="NCBI Taxonomy" id="758803"/>
    <lineage>
        <taxon>Bacteria</taxon>
        <taxon>Bacillati</taxon>
        <taxon>Actinomycetota</taxon>
        <taxon>Actinomycetes</taxon>
        <taxon>Streptosporangiales</taxon>
        <taxon>Nocardiopsidaceae</taxon>
        <taxon>Nocardiopsis</taxon>
    </lineage>
</organism>
<name>A0A1M6UE00_9ACTN</name>
<gene>
    <name evidence="4" type="ORF">SAMN05421803_12752</name>
</gene>
<accession>A0A1M6UE00</accession>
<sequence>MRTGTKIAVGAGAAVVVLGGAALVFGPGLYADMNADSAQEAPAVDSPGVGGATDPAEFEGDWTVARGESYAGYRLDEVLQGEDVTVTGRTPDVDGTLSVADGAVTAAEITVDMTTVATDNGARDDYFRETALNTAEFPTSTFTLTEPVAVEPGTESVELAGELTVHGVTRPVTLDAQVGLTDDGARVAGSVPVTFADFGVQAPDLGFVSVEEDGEVEFLLDLVRNP</sequence>
<evidence type="ECO:0000313" key="4">
    <source>
        <dbReference type="EMBL" id="SHK67472.1"/>
    </source>
</evidence>
<keyword evidence="5" id="KW-1185">Reference proteome</keyword>
<feature type="transmembrane region" description="Helical" evidence="2">
    <location>
        <begin position="7"/>
        <end position="30"/>
    </location>
</feature>
<dbReference type="AlphaFoldDB" id="A0A1M6UE00"/>
<proteinExistence type="inferred from homology"/>
<dbReference type="EMBL" id="FQZK01000027">
    <property type="protein sequence ID" value="SHK67472.1"/>
    <property type="molecule type" value="Genomic_DNA"/>
</dbReference>
<comment type="similarity">
    <text evidence="1">Belongs to the UPF0312 family.</text>
</comment>
<dbReference type="RefSeq" id="WP_073383686.1">
    <property type="nucleotide sequence ID" value="NZ_FQZK01000027.1"/>
</dbReference>
<dbReference type="PANTHER" id="PTHR34406:SF1">
    <property type="entry name" value="PROTEIN YCEI"/>
    <property type="match status" value="1"/>
</dbReference>
<keyword evidence="2" id="KW-1133">Transmembrane helix</keyword>